<evidence type="ECO:0000313" key="2">
    <source>
        <dbReference type="EMBL" id="KAI5343015.1"/>
    </source>
</evidence>
<proteinExistence type="predicted"/>
<evidence type="ECO:0000313" key="3">
    <source>
        <dbReference type="Proteomes" id="UP001054821"/>
    </source>
</evidence>
<dbReference type="EMBL" id="JAJFAZ020000002">
    <property type="protein sequence ID" value="KAI5343015.1"/>
    <property type="molecule type" value="Genomic_DNA"/>
</dbReference>
<dbReference type="Proteomes" id="UP001054821">
    <property type="component" value="Chromosome 2"/>
</dbReference>
<keyword evidence="3" id="KW-1185">Reference proteome</keyword>
<sequence>MFADHIKKNMKVYVGDMLVKSVMVDHHIQDLVETFKHGIKAKPIKIQALLNMKLPRTLKKVQSLTGRMAALNRFISQATDHCQLFFQAIKGKMKLIDWTPECERAFQELKEYMGKPPLLSKPEYGEDMLLYISVSSTMLSSVLIREKLSLALVISAQKLRPYVQSYTIIVLSNHPLRQVLQKPKTSSRLIKWSIELGEF</sequence>
<dbReference type="Pfam" id="PF17919">
    <property type="entry name" value="RT_RNaseH_2"/>
    <property type="match status" value="1"/>
</dbReference>
<dbReference type="PANTHER" id="PTHR48475">
    <property type="entry name" value="RIBONUCLEASE H"/>
    <property type="match status" value="1"/>
</dbReference>
<dbReference type="Gene3D" id="3.30.70.270">
    <property type="match status" value="1"/>
</dbReference>
<dbReference type="AlphaFoldDB" id="A0AAD4ZEH4"/>
<name>A0AAD4ZEH4_PRUDU</name>
<evidence type="ECO:0000259" key="1">
    <source>
        <dbReference type="Pfam" id="PF17919"/>
    </source>
</evidence>
<accession>A0AAD4ZEH4</accession>
<dbReference type="SUPFAM" id="SSF56672">
    <property type="entry name" value="DNA/RNA polymerases"/>
    <property type="match status" value="1"/>
</dbReference>
<gene>
    <name evidence="2" type="ORF">L3X38_010891</name>
</gene>
<comment type="caution">
    <text evidence="2">The sequence shown here is derived from an EMBL/GenBank/DDBJ whole genome shotgun (WGS) entry which is preliminary data.</text>
</comment>
<reference evidence="2 3" key="1">
    <citation type="journal article" date="2022" name="G3 (Bethesda)">
        <title>Whole-genome sequence and methylome profiling of the almond [Prunus dulcis (Mill.) D.A. Webb] cultivar 'Nonpareil'.</title>
        <authorList>
            <person name="D'Amico-Willman K.M."/>
            <person name="Ouma W.Z."/>
            <person name="Meulia T."/>
            <person name="Sideli G.M."/>
            <person name="Gradziel T.M."/>
            <person name="Fresnedo-Ramirez J."/>
        </authorList>
    </citation>
    <scope>NUCLEOTIDE SEQUENCE [LARGE SCALE GENOMIC DNA]</scope>
    <source>
        <strain evidence="2">Clone GOH B32 T37-40</strain>
    </source>
</reference>
<dbReference type="PANTHER" id="PTHR48475:SF2">
    <property type="entry name" value="RIBONUCLEASE H"/>
    <property type="match status" value="1"/>
</dbReference>
<protein>
    <recommendedName>
        <fullName evidence="1">Reverse transcriptase/retrotransposon-derived protein RNase H-like domain-containing protein</fullName>
    </recommendedName>
</protein>
<organism evidence="2 3">
    <name type="scientific">Prunus dulcis</name>
    <name type="common">Almond</name>
    <name type="synonym">Amygdalus dulcis</name>
    <dbReference type="NCBI Taxonomy" id="3755"/>
    <lineage>
        <taxon>Eukaryota</taxon>
        <taxon>Viridiplantae</taxon>
        <taxon>Streptophyta</taxon>
        <taxon>Embryophyta</taxon>
        <taxon>Tracheophyta</taxon>
        <taxon>Spermatophyta</taxon>
        <taxon>Magnoliopsida</taxon>
        <taxon>eudicotyledons</taxon>
        <taxon>Gunneridae</taxon>
        <taxon>Pentapetalae</taxon>
        <taxon>rosids</taxon>
        <taxon>fabids</taxon>
        <taxon>Rosales</taxon>
        <taxon>Rosaceae</taxon>
        <taxon>Amygdaloideae</taxon>
        <taxon>Amygdaleae</taxon>
        <taxon>Prunus</taxon>
    </lineage>
</organism>
<dbReference type="InterPro" id="IPR041577">
    <property type="entry name" value="RT_RNaseH_2"/>
</dbReference>
<feature type="domain" description="Reverse transcriptase/retrotransposon-derived protein RNase H-like" evidence="1">
    <location>
        <begin position="98"/>
        <end position="166"/>
    </location>
</feature>
<dbReference type="InterPro" id="IPR043128">
    <property type="entry name" value="Rev_trsase/Diguanyl_cyclase"/>
</dbReference>
<dbReference type="InterPro" id="IPR043502">
    <property type="entry name" value="DNA/RNA_pol_sf"/>
</dbReference>